<dbReference type="Proteomes" id="UP000709295">
    <property type="component" value="Unassembled WGS sequence"/>
</dbReference>
<protein>
    <submittedName>
        <fullName evidence="1">Uncharacterized protein</fullName>
    </submittedName>
</protein>
<keyword evidence="2" id="KW-1185">Reference proteome</keyword>
<accession>A0A8J5IF44</accession>
<evidence type="ECO:0000313" key="1">
    <source>
        <dbReference type="EMBL" id="KAG6959378.1"/>
    </source>
</evidence>
<proteinExistence type="predicted"/>
<dbReference type="AlphaFoldDB" id="A0A8J5IF44"/>
<name>A0A8J5IF44_9STRA</name>
<comment type="caution">
    <text evidence="1">The sequence shown here is derived from an EMBL/GenBank/DDBJ whole genome shotgun (WGS) entry which is preliminary data.</text>
</comment>
<reference evidence="1" key="1">
    <citation type="submission" date="2021-01" db="EMBL/GenBank/DDBJ databases">
        <title>Phytophthora aleatoria, a newly-described species from Pinus radiata is distinct from Phytophthora cactorum isolates based on comparative genomics.</title>
        <authorList>
            <person name="Mcdougal R."/>
            <person name="Panda P."/>
            <person name="Williams N."/>
            <person name="Studholme D.J."/>
        </authorList>
    </citation>
    <scope>NUCLEOTIDE SEQUENCE</scope>
    <source>
        <strain evidence="1">NZFS 4037</strain>
    </source>
</reference>
<sequence length="225" mass="25399">MLTGGHPHDRWVIEILAGLSKAKKREWTPKRASPLSLAMLSKIITFLESDSMFNETMRTWFSAVCSLSFYGTRKARKTGSEIKFGCFTIRDRKTDHDLLASRTYSLHHLPTNEKAAEALTYLERWFNYAQTKLYHKLLNDDYAFPSLTKIPRGGAKRQRCTETGTPGETFDKVGIKWATPMSDSNFTQVLNIVADAAGVSKNIANQYREALSTDLCLHLISGDGR</sequence>
<evidence type="ECO:0000313" key="2">
    <source>
        <dbReference type="Proteomes" id="UP000709295"/>
    </source>
</evidence>
<dbReference type="EMBL" id="JAENGY010000615">
    <property type="protein sequence ID" value="KAG6959378.1"/>
    <property type="molecule type" value="Genomic_DNA"/>
</dbReference>
<organism evidence="1 2">
    <name type="scientific">Phytophthora aleatoria</name>
    <dbReference type="NCBI Taxonomy" id="2496075"/>
    <lineage>
        <taxon>Eukaryota</taxon>
        <taxon>Sar</taxon>
        <taxon>Stramenopiles</taxon>
        <taxon>Oomycota</taxon>
        <taxon>Peronosporomycetes</taxon>
        <taxon>Peronosporales</taxon>
        <taxon>Peronosporaceae</taxon>
        <taxon>Phytophthora</taxon>
    </lineage>
</organism>
<gene>
    <name evidence="1" type="ORF">JG688_00010101</name>
</gene>